<dbReference type="EMBL" id="KQ460685">
    <property type="protein sequence ID" value="KPJ12878.1"/>
    <property type="molecule type" value="Genomic_DNA"/>
</dbReference>
<organism evidence="9 10">
    <name type="scientific">Papilio machaon</name>
    <name type="common">Old World swallowtail butterfly</name>
    <dbReference type="NCBI Taxonomy" id="76193"/>
    <lineage>
        <taxon>Eukaryota</taxon>
        <taxon>Metazoa</taxon>
        <taxon>Ecdysozoa</taxon>
        <taxon>Arthropoda</taxon>
        <taxon>Hexapoda</taxon>
        <taxon>Insecta</taxon>
        <taxon>Pterygota</taxon>
        <taxon>Neoptera</taxon>
        <taxon>Endopterygota</taxon>
        <taxon>Lepidoptera</taxon>
        <taxon>Glossata</taxon>
        <taxon>Ditrysia</taxon>
        <taxon>Papilionoidea</taxon>
        <taxon>Papilionidae</taxon>
        <taxon>Papilioninae</taxon>
        <taxon>Papilio</taxon>
    </lineage>
</organism>
<evidence type="ECO:0000256" key="2">
    <source>
        <dbReference type="ARBA" id="ARBA00022475"/>
    </source>
</evidence>
<keyword evidence="5 8" id="KW-0472">Membrane</keyword>
<keyword evidence="6" id="KW-0675">Receptor</keyword>
<keyword evidence="10" id="KW-1185">Reference proteome</keyword>
<name>A0A194R4Z7_PAPMA</name>
<dbReference type="Proteomes" id="UP000053240">
    <property type="component" value="Unassembled WGS sequence"/>
</dbReference>
<feature type="transmembrane region" description="Helical" evidence="8">
    <location>
        <begin position="378"/>
        <end position="399"/>
    </location>
</feature>
<proteinExistence type="predicted"/>
<protein>
    <recommendedName>
        <fullName evidence="11">Ionotropic glutamate receptor C-terminal domain-containing protein</fullName>
    </recommendedName>
</protein>
<dbReference type="PANTHER" id="PTHR42643">
    <property type="entry name" value="IONOTROPIC RECEPTOR 20A-RELATED"/>
    <property type="match status" value="1"/>
</dbReference>
<reference evidence="9 10" key="1">
    <citation type="journal article" date="2015" name="Nat. Commun.">
        <title>Outbred genome sequencing and CRISPR/Cas9 gene editing in butterflies.</title>
        <authorList>
            <person name="Li X."/>
            <person name="Fan D."/>
            <person name="Zhang W."/>
            <person name="Liu G."/>
            <person name="Zhang L."/>
            <person name="Zhao L."/>
            <person name="Fang X."/>
            <person name="Chen L."/>
            <person name="Dong Y."/>
            <person name="Chen Y."/>
            <person name="Ding Y."/>
            <person name="Zhao R."/>
            <person name="Feng M."/>
            <person name="Zhu Y."/>
            <person name="Feng Y."/>
            <person name="Jiang X."/>
            <person name="Zhu D."/>
            <person name="Xiang H."/>
            <person name="Feng X."/>
            <person name="Li S."/>
            <person name="Wang J."/>
            <person name="Zhang G."/>
            <person name="Kronforst M.R."/>
            <person name="Wang W."/>
        </authorList>
    </citation>
    <scope>NUCLEOTIDE SEQUENCE [LARGE SCALE GENOMIC DNA]</scope>
    <source>
        <strain evidence="9">Ya'a_city_454_Pm</strain>
        <tissue evidence="9">Whole body</tissue>
    </source>
</reference>
<evidence type="ECO:0000256" key="3">
    <source>
        <dbReference type="ARBA" id="ARBA00022692"/>
    </source>
</evidence>
<sequence length="598" mass="68344">MLVQDNKLMHDASLARCIAEIANTDTFRKPTIAIINQNESRYEDTHVEESAKILAEENVLQLVLTHSENSNAIKNHENLLIVIFTDIKKISSFVNETVNQEMKYLVVVNEIFEEKSFEQLNKIAYKLQHHDVTFIVKDLFNITYTFLTTVPKMNRNTCNYDDEAKLTPINTCLKGKLVKETIFPDKKIKNLEKCPFNVGMAKSYPYSSIDNTETLQNLQPINESQIRGSDLEIIKIISHYLNASLNLYYIYSVDDNSYKNLEYVPLLLNGTFDACAGGLYRIYGDLVSYSGIYNRQVVVWVYAVQRDPVSWQTLITKISGFYIFILFYFCYCFIWITFCNVDHVTVSCRNTFLNGWGALMGTSSLQDSTTFKQRLLSVSYLILCLHLSAYIGVQLYSFFTIREPPAMLKTNDQIMESGRTAFLIMDSKFFVEDEKYVAFANKSENCTHFKDCEEKTMIHSGLTVITEAYFYSLQAATAVDHEARVLRTAENIVTMYHEMIVRKNSPFSDKFEKIVQRLFEAGICDRLYLEAIGLLIEAKAQSANSNIMVNSYTCESGCAITVSQIAGAIYVWSLGCLLSFFVFVLEVAVNKKNPNGLR</sequence>
<dbReference type="SUPFAM" id="SSF53850">
    <property type="entry name" value="Periplasmic binding protein-like II"/>
    <property type="match status" value="1"/>
</dbReference>
<keyword evidence="4 8" id="KW-1133">Transmembrane helix</keyword>
<gene>
    <name evidence="9" type="ORF">RR48_10508</name>
</gene>
<dbReference type="GO" id="GO:0005886">
    <property type="term" value="C:plasma membrane"/>
    <property type="evidence" value="ECO:0007669"/>
    <property type="project" value="UniProtKB-SubCell"/>
</dbReference>
<comment type="subcellular location">
    <subcellularLocation>
        <location evidence="1">Cell membrane</location>
        <topology evidence="1">Multi-pass membrane protein</topology>
    </subcellularLocation>
</comment>
<feature type="transmembrane region" description="Helical" evidence="8">
    <location>
        <begin position="321"/>
        <end position="341"/>
    </location>
</feature>
<evidence type="ECO:0000256" key="4">
    <source>
        <dbReference type="ARBA" id="ARBA00022989"/>
    </source>
</evidence>
<feature type="transmembrane region" description="Helical" evidence="8">
    <location>
        <begin position="569"/>
        <end position="589"/>
    </location>
</feature>
<dbReference type="PANTHER" id="PTHR42643:SF24">
    <property type="entry name" value="IONOTROPIC RECEPTOR 60A"/>
    <property type="match status" value="1"/>
</dbReference>
<evidence type="ECO:0000256" key="7">
    <source>
        <dbReference type="ARBA" id="ARBA00023180"/>
    </source>
</evidence>
<accession>A0A194R4Z7</accession>
<dbReference type="InterPro" id="IPR052192">
    <property type="entry name" value="Insect_Ionotropic_Sensory_Rcpt"/>
</dbReference>
<evidence type="ECO:0008006" key="11">
    <source>
        <dbReference type="Google" id="ProtNLM"/>
    </source>
</evidence>
<evidence type="ECO:0000256" key="6">
    <source>
        <dbReference type="ARBA" id="ARBA00023170"/>
    </source>
</evidence>
<keyword evidence="7" id="KW-0325">Glycoprotein</keyword>
<evidence type="ECO:0000313" key="10">
    <source>
        <dbReference type="Proteomes" id="UP000053240"/>
    </source>
</evidence>
<dbReference type="AlphaFoldDB" id="A0A194R4Z7"/>
<dbReference type="InParanoid" id="A0A194R4Z7"/>
<keyword evidence="2" id="KW-1003">Cell membrane</keyword>
<evidence type="ECO:0000256" key="8">
    <source>
        <dbReference type="SAM" id="Phobius"/>
    </source>
</evidence>
<evidence type="ECO:0000313" key="9">
    <source>
        <dbReference type="EMBL" id="KPJ12878.1"/>
    </source>
</evidence>
<keyword evidence="3 8" id="KW-0812">Transmembrane</keyword>
<evidence type="ECO:0000256" key="5">
    <source>
        <dbReference type="ARBA" id="ARBA00023136"/>
    </source>
</evidence>
<evidence type="ECO:0000256" key="1">
    <source>
        <dbReference type="ARBA" id="ARBA00004651"/>
    </source>
</evidence>